<feature type="transmembrane region" description="Helical" evidence="1">
    <location>
        <begin position="233"/>
        <end position="255"/>
    </location>
</feature>
<dbReference type="Proteomes" id="UP000635726">
    <property type="component" value="Unassembled WGS sequence"/>
</dbReference>
<dbReference type="EMBL" id="BMOE01000026">
    <property type="protein sequence ID" value="GGJ89819.1"/>
    <property type="molecule type" value="Genomic_DNA"/>
</dbReference>
<gene>
    <name evidence="2" type="ORF">GCM10008939_37220</name>
</gene>
<feature type="transmembrane region" description="Helical" evidence="1">
    <location>
        <begin position="62"/>
        <end position="82"/>
    </location>
</feature>
<organism evidence="2 3">
    <name type="scientific">Deinococcus aquiradiocola</name>
    <dbReference type="NCBI Taxonomy" id="393059"/>
    <lineage>
        <taxon>Bacteria</taxon>
        <taxon>Thermotogati</taxon>
        <taxon>Deinococcota</taxon>
        <taxon>Deinococci</taxon>
        <taxon>Deinococcales</taxon>
        <taxon>Deinococcaceae</taxon>
        <taxon>Deinococcus</taxon>
    </lineage>
</organism>
<dbReference type="PANTHER" id="PTHR36832:SF2">
    <property type="entry name" value="INTEGRAL MEMBRANE PROTEIN"/>
    <property type="match status" value="1"/>
</dbReference>
<feature type="transmembrane region" description="Helical" evidence="1">
    <location>
        <begin position="142"/>
        <end position="166"/>
    </location>
</feature>
<reference evidence="2" key="1">
    <citation type="journal article" date="2014" name="Int. J. Syst. Evol. Microbiol.">
        <title>Complete genome sequence of Corynebacterium casei LMG S-19264T (=DSM 44701T), isolated from a smear-ripened cheese.</title>
        <authorList>
            <consortium name="US DOE Joint Genome Institute (JGI-PGF)"/>
            <person name="Walter F."/>
            <person name="Albersmeier A."/>
            <person name="Kalinowski J."/>
            <person name="Ruckert C."/>
        </authorList>
    </citation>
    <scope>NUCLEOTIDE SEQUENCE</scope>
    <source>
        <strain evidence="2">JCM 14371</strain>
    </source>
</reference>
<comment type="caution">
    <text evidence="2">The sequence shown here is derived from an EMBL/GenBank/DDBJ whole genome shotgun (WGS) entry which is preliminary data.</text>
</comment>
<dbReference type="RefSeq" id="WP_188964825.1">
    <property type="nucleotide sequence ID" value="NZ_BMOE01000026.1"/>
</dbReference>
<feature type="transmembrane region" description="Helical" evidence="1">
    <location>
        <begin position="178"/>
        <end position="197"/>
    </location>
</feature>
<dbReference type="AlphaFoldDB" id="A0A917PSB4"/>
<sequence length="267" mass="29721">MRTEIRLFWEVARRSFVRQLTYRRAAVAGMLTNLFFGVLRMSVLFALLRGRGLTEGFSISDAVTYTGITQALIMVMSLFGWFELMSTVYRGEVGSDLLRPYSYFGFWLAGDAGRAAAQFLMRALPILVLYAALFGLRLPHSWVAGLLVLLSTLLGWFVSFSFRFLINLTAFWSPNAMGMGRLAFTVLMFASGFILPLTLFPDWVQTLCAFTPFPSMMQSVVDLWTGKAEGLDALRILVVQAAWGVGLALASRLVLVQALRRLVVLGG</sequence>
<keyword evidence="1" id="KW-0812">Transmembrane</keyword>
<feature type="transmembrane region" description="Helical" evidence="1">
    <location>
        <begin position="21"/>
        <end position="42"/>
    </location>
</feature>
<name>A0A917PSB4_9DEIO</name>
<proteinExistence type="predicted"/>
<feature type="transmembrane region" description="Helical" evidence="1">
    <location>
        <begin position="119"/>
        <end position="136"/>
    </location>
</feature>
<protein>
    <submittedName>
        <fullName evidence="2">ABC transporter permease</fullName>
    </submittedName>
</protein>
<evidence type="ECO:0000256" key="1">
    <source>
        <dbReference type="SAM" id="Phobius"/>
    </source>
</evidence>
<accession>A0A917PSB4</accession>
<dbReference type="Pfam" id="PF06182">
    <property type="entry name" value="ABC2_membrane_6"/>
    <property type="match status" value="1"/>
</dbReference>
<keyword evidence="1" id="KW-0472">Membrane</keyword>
<dbReference type="InterPro" id="IPR010390">
    <property type="entry name" value="ABC-2_transporter-like"/>
</dbReference>
<reference evidence="2" key="2">
    <citation type="submission" date="2020-09" db="EMBL/GenBank/DDBJ databases">
        <authorList>
            <person name="Sun Q."/>
            <person name="Ohkuma M."/>
        </authorList>
    </citation>
    <scope>NUCLEOTIDE SEQUENCE</scope>
    <source>
        <strain evidence="2">JCM 14371</strain>
    </source>
</reference>
<keyword evidence="1" id="KW-1133">Transmembrane helix</keyword>
<dbReference type="PANTHER" id="PTHR36832">
    <property type="entry name" value="SLR1174 PROTEIN-RELATED"/>
    <property type="match status" value="1"/>
</dbReference>
<evidence type="ECO:0000313" key="2">
    <source>
        <dbReference type="EMBL" id="GGJ89819.1"/>
    </source>
</evidence>
<evidence type="ECO:0000313" key="3">
    <source>
        <dbReference type="Proteomes" id="UP000635726"/>
    </source>
</evidence>
<keyword evidence="3" id="KW-1185">Reference proteome</keyword>